<dbReference type="InterPro" id="IPR035069">
    <property type="entry name" value="TTHA1013/TTHA0281-like"/>
</dbReference>
<reference evidence="1" key="2">
    <citation type="journal article" date="2012" name="PLoS ONE">
        <title>A Deeply Branching Thermophilic Bacterium with an Ancient Acetyl-CoA Pathway Dominates a Subsurface Ecosystem.</title>
        <authorList>
            <person name="Takami H."/>
            <person name="Noguchi H."/>
            <person name="Takaki Y."/>
            <person name="Uchiyama I."/>
            <person name="Toyoda A."/>
            <person name="Nishi S."/>
            <person name="Chee G.-J."/>
            <person name="Arai W."/>
            <person name="Nunoura T."/>
            <person name="Itoh T."/>
            <person name="Hattori M."/>
            <person name="Takai K."/>
        </authorList>
    </citation>
    <scope>NUCLEOTIDE SEQUENCE</scope>
</reference>
<evidence type="ECO:0000313" key="1">
    <source>
        <dbReference type="EMBL" id="BAL52473.1"/>
    </source>
</evidence>
<dbReference type="EMBL" id="AP011629">
    <property type="protein sequence ID" value="BAL52473.1"/>
    <property type="molecule type" value="Genomic_DNA"/>
</dbReference>
<dbReference type="Gene3D" id="3.30.160.250">
    <property type="match status" value="1"/>
</dbReference>
<dbReference type="AlphaFoldDB" id="H5S8I7"/>
<name>H5S8I7_9BACT</name>
<accession>H5S8I7</accession>
<proteinExistence type="predicted"/>
<reference evidence="1" key="1">
    <citation type="journal article" date="2005" name="Environ. Microbiol.">
        <title>Genetic and functional properties of uncultivated thermophilic crenarchaeotes from a subsurface gold mine as revealed by analysis of genome fragments.</title>
        <authorList>
            <person name="Nunoura T."/>
            <person name="Hirayama H."/>
            <person name="Takami H."/>
            <person name="Oida H."/>
            <person name="Nishi S."/>
            <person name="Shimamura S."/>
            <person name="Suzuki Y."/>
            <person name="Inagaki F."/>
            <person name="Takai K."/>
            <person name="Nealson K.H."/>
            <person name="Horikoshi K."/>
        </authorList>
    </citation>
    <scope>NUCLEOTIDE SEQUENCE</scope>
</reference>
<organism evidence="1">
    <name type="scientific">uncultured Acetothermia bacterium</name>
    <dbReference type="NCBI Taxonomy" id="236499"/>
    <lineage>
        <taxon>Bacteria</taxon>
        <taxon>Candidatus Bipolaricaulota</taxon>
        <taxon>environmental samples</taxon>
    </lineage>
</organism>
<protein>
    <submittedName>
        <fullName evidence="1">Hypothetical conserved protein</fullName>
    </submittedName>
</protein>
<dbReference type="SUPFAM" id="SSF143100">
    <property type="entry name" value="TTHA1013/TTHA0281-like"/>
    <property type="match status" value="1"/>
</dbReference>
<gene>
    <name evidence="1" type="ORF">HGMM_F01E02C16</name>
</gene>
<sequence>MAYNKSIMIVRYLEAAMSHAEYERLEDGTYAGRIPVCPGVVAFGKSLRACKQNLRSALEDWVLVGLQWGDPLPVIDGIDLNRKPVHEPLASV</sequence>
<dbReference type="Pfam" id="PF21748">
    <property type="entry name" value="UPF0150"/>
    <property type="match status" value="1"/>
</dbReference>
<dbReference type="InterPro" id="IPR049389">
    <property type="entry name" value="TTHA0281-like"/>
</dbReference>